<comment type="caution">
    <text evidence="9">The sequence shown here is derived from an EMBL/GenBank/DDBJ whole genome shotgun (WGS) entry which is preliminary data.</text>
</comment>
<dbReference type="AlphaFoldDB" id="A0A1F7RPD4"/>
<comment type="subcellular location">
    <subcellularLocation>
        <location evidence="1 7">Cytoplasm</location>
    </subcellularLocation>
</comment>
<evidence type="ECO:0000256" key="4">
    <source>
        <dbReference type="ARBA" id="ARBA00022603"/>
    </source>
</evidence>
<feature type="chain" id="PRO_5009532226" description="Protein-L-isoaspartate O-methyltransferase" evidence="8">
    <location>
        <begin position="24"/>
        <end position="241"/>
    </location>
</feature>
<dbReference type="GO" id="GO:0004719">
    <property type="term" value="F:protein-L-isoaspartate (D-aspartate) O-methyltransferase activity"/>
    <property type="evidence" value="ECO:0007669"/>
    <property type="project" value="UniProtKB-UniRule"/>
</dbReference>
<keyword evidence="8" id="KW-0732">Signal</keyword>
<organism evidence="9 10">
    <name type="scientific">Candidatus Schekmanbacteria bacterium GWA2_38_11</name>
    <dbReference type="NCBI Taxonomy" id="1817876"/>
    <lineage>
        <taxon>Bacteria</taxon>
        <taxon>Candidatus Schekmaniibacteriota</taxon>
    </lineage>
</organism>
<evidence type="ECO:0000256" key="7">
    <source>
        <dbReference type="HAMAP-Rule" id="MF_00090"/>
    </source>
</evidence>
<dbReference type="NCBIfam" id="TIGR00080">
    <property type="entry name" value="pimt"/>
    <property type="match status" value="1"/>
</dbReference>
<evidence type="ECO:0000313" key="10">
    <source>
        <dbReference type="Proteomes" id="UP000178526"/>
    </source>
</evidence>
<proteinExistence type="inferred from homology"/>
<feature type="signal peptide" evidence="8">
    <location>
        <begin position="1"/>
        <end position="23"/>
    </location>
</feature>
<accession>A0A1F7RPD4</accession>
<dbReference type="HAMAP" id="MF_00090">
    <property type="entry name" value="PIMT"/>
    <property type="match status" value="1"/>
</dbReference>
<dbReference type="Proteomes" id="UP000178526">
    <property type="component" value="Unassembled WGS sequence"/>
</dbReference>
<evidence type="ECO:0000256" key="1">
    <source>
        <dbReference type="ARBA" id="ARBA00004496"/>
    </source>
</evidence>
<evidence type="ECO:0000256" key="2">
    <source>
        <dbReference type="ARBA" id="ARBA00005369"/>
    </source>
</evidence>
<dbReference type="NCBIfam" id="NF001453">
    <property type="entry name" value="PRK00312.1"/>
    <property type="match status" value="1"/>
</dbReference>
<evidence type="ECO:0000256" key="3">
    <source>
        <dbReference type="ARBA" id="ARBA00022490"/>
    </source>
</evidence>
<dbReference type="PANTHER" id="PTHR11579:SF0">
    <property type="entry name" value="PROTEIN-L-ISOASPARTATE(D-ASPARTATE) O-METHYLTRANSFERASE"/>
    <property type="match status" value="1"/>
</dbReference>
<dbReference type="InterPro" id="IPR029063">
    <property type="entry name" value="SAM-dependent_MTases_sf"/>
</dbReference>
<dbReference type="PROSITE" id="PS01279">
    <property type="entry name" value="PCMT"/>
    <property type="match status" value="1"/>
</dbReference>
<dbReference type="Pfam" id="PF01135">
    <property type="entry name" value="PCMT"/>
    <property type="match status" value="1"/>
</dbReference>
<comment type="similarity">
    <text evidence="2 7">Belongs to the methyltransferase superfamily. L-isoaspartyl/D-aspartyl protein methyltransferase family.</text>
</comment>
<keyword evidence="3 7" id="KW-0963">Cytoplasm</keyword>
<reference evidence="9 10" key="1">
    <citation type="journal article" date="2016" name="Nat. Commun.">
        <title>Thousands of microbial genomes shed light on interconnected biogeochemical processes in an aquifer system.</title>
        <authorList>
            <person name="Anantharaman K."/>
            <person name="Brown C.T."/>
            <person name="Hug L.A."/>
            <person name="Sharon I."/>
            <person name="Castelle C.J."/>
            <person name="Probst A.J."/>
            <person name="Thomas B.C."/>
            <person name="Singh A."/>
            <person name="Wilkins M.J."/>
            <person name="Karaoz U."/>
            <person name="Brodie E.L."/>
            <person name="Williams K.H."/>
            <person name="Hubbard S.S."/>
            <person name="Banfield J.F."/>
        </authorList>
    </citation>
    <scope>NUCLEOTIDE SEQUENCE [LARGE SCALE GENOMIC DNA]</scope>
</reference>
<keyword evidence="4 7" id="KW-0489">Methyltransferase</keyword>
<comment type="function">
    <text evidence="7">Catalyzes the methyl esterification of L-isoaspartyl residues in peptides and proteins that result from spontaneous decomposition of normal L-aspartyl and L-asparaginyl residues. It plays a role in the repair and/or degradation of damaged proteins.</text>
</comment>
<dbReference type="PROSITE" id="PS51257">
    <property type="entry name" value="PROKAR_LIPOPROTEIN"/>
    <property type="match status" value="1"/>
</dbReference>
<dbReference type="PANTHER" id="PTHR11579">
    <property type="entry name" value="PROTEIN-L-ISOASPARTATE O-METHYLTRANSFERASE"/>
    <property type="match status" value="1"/>
</dbReference>
<comment type="catalytic activity">
    <reaction evidence="7">
        <text>[protein]-L-isoaspartate + S-adenosyl-L-methionine = [protein]-L-isoaspartate alpha-methyl ester + S-adenosyl-L-homocysteine</text>
        <dbReference type="Rhea" id="RHEA:12705"/>
        <dbReference type="Rhea" id="RHEA-COMP:12143"/>
        <dbReference type="Rhea" id="RHEA-COMP:12144"/>
        <dbReference type="ChEBI" id="CHEBI:57856"/>
        <dbReference type="ChEBI" id="CHEBI:59789"/>
        <dbReference type="ChEBI" id="CHEBI:90596"/>
        <dbReference type="ChEBI" id="CHEBI:90598"/>
        <dbReference type="EC" id="2.1.1.77"/>
    </reaction>
</comment>
<dbReference type="FunFam" id="3.40.50.150:FF:000010">
    <property type="entry name" value="Protein-L-isoaspartate O-methyltransferase"/>
    <property type="match status" value="1"/>
</dbReference>
<dbReference type="GO" id="GO:0005737">
    <property type="term" value="C:cytoplasm"/>
    <property type="evidence" value="ECO:0007669"/>
    <property type="project" value="UniProtKB-SubCell"/>
</dbReference>
<evidence type="ECO:0000313" key="9">
    <source>
        <dbReference type="EMBL" id="OGL43008.1"/>
    </source>
</evidence>
<keyword evidence="5 7" id="KW-0808">Transferase</keyword>
<dbReference type="EC" id="2.1.1.77" evidence="7"/>
<dbReference type="GO" id="GO:0030091">
    <property type="term" value="P:protein repair"/>
    <property type="evidence" value="ECO:0007669"/>
    <property type="project" value="UniProtKB-UniRule"/>
</dbReference>
<gene>
    <name evidence="7" type="primary">pcm</name>
    <name evidence="9" type="ORF">A2042_01185</name>
</gene>
<evidence type="ECO:0000256" key="6">
    <source>
        <dbReference type="ARBA" id="ARBA00022691"/>
    </source>
</evidence>
<dbReference type="EMBL" id="MGDB01000016">
    <property type="protein sequence ID" value="OGL43008.1"/>
    <property type="molecule type" value="Genomic_DNA"/>
</dbReference>
<dbReference type="GO" id="GO:0032259">
    <property type="term" value="P:methylation"/>
    <property type="evidence" value="ECO:0007669"/>
    <property type="project" value="UniProtKB-KW"/>
</dbReference>
<evidence type="ECO:0000256" key="8">
    <source>
        <dbReference type="SAM" id="SignalP"/>
    </source>
</evidence>
<name>A0A1F7RPD4_9BACT</name>
<dbReference type="InterPro" id="IPR000682">
    <property type="entry name" value="PCMT"/>
</dbReference>
<protein>
    <recommendedName>
        <fullName evidence="7">Protein-L-isoaspartate O-methyltransferase</fullName>
        <ecNumber evidence="7">2.1.1.77</ecNumber>
    </recommendedName>
    <alternativeName>
        <fullName evidence="7">L-isoaspartyl protein carboxyl methyltransferase</fullName>
    </alternativeName>
    <alternativeName>
        <fullName evidence="7">Protein L-isoaspartyl methyltransferase</fullName>
    </alternativeName>
    <alternativeName>
        <fullName evidence="7">Protein-beta-aspartate methyltransferase</fullName>
        <shortName evidence="7">PIMT</shortName>
    </alternativeName>
</protein>
<feature type="active site" evidence="7">
    <location>
        <position position="92"/>
    </location>
</feature>
<dbReference type="CDD" id="cd02440">
    <property type="entry name" value="AdoMet_MTases"/>
    <property type="match status" value="1"/>
</dbReference>
<evidence type="ECO:0000256" key="5">
    <source>
        <dbReference type="ARBA" id="ARBA00022679"/>
    </source>
</evidence>
<dbReference type="SUPFAM" id="SSF53335">
    <property type="entry name" value="S-adenosyl-L-methionine-dependent methyltransferases"/>
    <property type="match status" value="1"/>
</dbReference>
<sequence>MRMRTLFISVLIFSFASIIISCAGSEEKVSEVYYTKLRNQMVDNQIIARGIKDEKVIKAMRKVPRHFFIPEGDREYAYDDSPVPIGSGQTISQPYVVALMTESLKLKGDEKVLEIGTGSGYQAAILAEIAKEIYTIEIIEPLALSAKKRLKDMGYKNIEVRTGDGYQGWKEHSLYDCIIVTAAPPNVPQPLIDQLKVGGRMVVPVGKGFQYLVLIEKSDKGIREKKITGVSFVPMTGEAQQ</sequence>
<keyword evidence="6 7" id="KW-0949">S-adenosyl-L-methionine</keyword>
<dbReference type="Gene3D" id="3.40.50.150">
    <property type="entry name" value="Vaccinia Virus protein VP39"/>
    <property type="match status" value="1"/>
</dbReference>